<gene>
    <name evidence="3" type="ORF">AYI70_g2239</name>
    <name evidence="2" type="ORF">AYI70_g6748</name>
</gene>
<dbReference type="EMBL" id="LSSN01002406">
    <property type="protein sequence ID" value="OMJ16222.1"/>
    <property type="molecule type" value="Genomic_DNA"/>
</dbReference>
<keyword evidence="1" id="KW-1133">Transmembrane helix</keyword>
<sequence length="177" mass="19925">MEKSRPSSSIKIKKYSSDSDIEDFDYLKDSAETLTSIGSQENPDNDNSSLYTEYVDSDNDPKLPEDISEFSSNEILVIRNNTENSNKTASKDENKLIETSKENSLISSPFIYIMHFFKAFNFKGILVISLTTIGLPFISGMMVGLGEIFANELMFYYGWRGATPIRIIGTLSRAKKL</sequence>
<protein>
    <submittedName>
        <fullName evidence="2">Uncharacterized protein</fullName>
    </submittedName>
</protein>
<dbReference type="Proteomes" id="UP000187283">
    <property type="component" value="Unassembled WGS sequence"/>
</dbReference>
<dbReference type="InterPro" id="IPR013262">
    <property type="entry name" value="OMP_MIM1/TOM13_mt"/>
</dbReference>
<accession>A0A1R1XNP9</accession>
<dbReference type="GO" id="GO:0005741">
    <property type="term" value="C:mitochondrial outer membrane"/>
    <property type="evidence" value="ECO:0007669"/>
    <property type="project" value="InterPro"/>
</dbReference>
<proteinExistence type="predicted"/>
<feature type="transmembrane region" description="Helical" evidence="1">
    <location>
        <begin position="124"/>
        <end position="150"/>
    </location>
</feature>
<dbReference type="STRING" id="133412.A0A1R1XNP9"/>
<name>A0A1R1XNP9_9FUNG</name>
<organism evidence="2 4">
    <name type="scientific">Smittium culicis</name>
    <dbReference type="NCBI Taxonomy" id="133412"/>
    <lineage>
        <taxon>Eukaryota</taxon>
        <taxon>Fungi</taxon>
        <taxon>Fungi incertae sedis</taxon>
        <taxon>Zoopagomycota</taxon>
        <taxon>Kickxellomycotina</taxon>
        <taxon>Harpellomycetes</taxon>
        <taxon>Harpellales</taxon>
        <taxon>Legeriomycetaceae</taxon>
        <taxon>Smittium</taxon>
    </lineage>
</organism>
<keyword evidence="4" id="KW-1185">Reference proteome</keyword>
<dbReference type="Pfam" id="PF08219">
    <property type="entry name" value="TOM13"/>
    <property type="match status" value="1"/>
</dbReference>
<evidence type="ECO:0000313" key="4">
    <source>
        <dbReference type="Proteomes" id="UP000187283"/>
    </source>
</evidence>
<dbReference type="EMBL" id="LSSN01000534">
    <property type="protein sequence ID" value="OMJ23479.1"/>
    <property type="molecule type" value="Genomic_DNA"/>
</dbReference>
<comment type="caution">
    <text evidence="2">The sequence shown here is derived from an EMBL/GenBank/DDBJ whole genome shotgun (WGS) entry which is preliminary data.</text>
</comment>
<dbReference type="OrthoDB" id="5529571at2759"/>
<reference evidence="2 4" key="1">
    <citation type="submission" date="2017-01" db="EMBL/GenBank/DDBJ databases">
        <authorList>
            <person name="Mah S.A."/>
            <person name="Swanson W.J."/>
            <person name="Moy G.W."/>
            <person name="Vacquier V.D."/>
        </authorList>
    </citation>
    <scope>NUCLEOTIDE SEQUENCE [LARGE SCALE GENOMIC DNA]</scope>
    <source>
        <strain evidence="2 4">GSMNP</strain>
    </source>
</reference>
<evidence type="ECO:0000313" key="3">
    <source>
        <dbReference type="EMBL" id="OMJ23479.1"/>
    </source>
</evidence>
<keyword evidence="1" id="KW-0812">Transmembrane</keyword>
<dbReference type="AlphaFoldDB" id="A0A1R1XNP9"/>
<evidence type="ECO:0000313" key="2">
    <source>
        <dbReference type="EMBL" id="OMJ16222.1"/>
    </source>
</evidence>
<evidence type="ECO:0000256" key="1">
    <source>
        <dbReference type="SAM" id="Phobius"/>
    </source>
</evidence>
<keyword evidence="1" id="KW-0472">Membrane</keyword>